<keyword evidence="11" id="KW-0573">Peptidoglycan synthesis</keyword>
<dbReference type="AlphaFoldDB" id="A0A1G2S6T1"/>
<evidence type="ECO:0000256" key="12">
    <source>
        <dbReference type="ARBA" id="ARBA00023136"/>
    </source>
</evidence>
<dbReference type="GO" id="GO:0006508">
    <property type="term" value="P:proteolysis"/>
    <property type="evidence" value="ECO:0007669"/>
    <property type="project" value="UniProtKB-KW"/>
</dbReference>
<feature type="transmembrane region" description="Helical" evidence="17">
    <location>
        <begin position="21"/>
        <end position="43"/>
    </location>
</feature>
<accession>A0A1G2S6T1</accession>
<evidence type="ECO:0000256" key="7">
    <source>
        <dbReference type="ARBA" id="ARBA00022676"/>
    </source>
</evidence>
<keyword evidence="9" id="KW-0378">Hydrolase</keyword>
<dbReference type="GO" id="GO:0008955">
    <property type="term" value="F:peptidoglycan glycosyltransferase activity"/>
    <property type="evidence" value="ECO:0007669"/>
    <property type="project" value="UniProtKB-EC"/>
</dbReference>
<evidence type="ECO:0000256" key="17">
    <source>
        <dbReference type="SAM" id="Phobius"/>
    </source>
</evidence>
<keyword evidence="14" id="KW-0961">Cell wall biogenesis/degradation</keyword>
<evidence type="ECO:0000256" key="1">
    <source>
        <dbReference type="ARBA" id="ARBA00004236"/>
    </source>
</evidence>
<dbReference type="InterPro" id="IPR012338">
    <property type="entry name" value="Beta-lactam/transpept-like"/>
</dbReference>
<keyword evidence="5" id="KW-0121">Carboxypeptidase</keyword>
<comment type="catalytic activity">
    <reaction evidence="16">
        <text>[GlcNAc-(1-&gt;4)-Mur2Ac(oyl-L-Ala-gamma-D-Glu-L-Lys-D-Ala-D-Ala)](n)-di-trans,octa-cis-undecaprenyl diphosphate + beta-D-GlcNAc-(1-&gt;4)-Mur2Ac(oyl-L-Ala-gamma-D-Glu-L-Lys-D-Ala-D-Ala)-di-trans,octa-cis-undecaprenyl diphosphate = [GlcNAc-(1-&gt;4)-Mur2Ac(oyl-L-Ala-gamma-D-Glu-L-Lys-D-Ala-D-Ala)](n+1)-di-trans,octa-cis-undecaprenyl diphosphate + di-trans,octa-cis-undecaprenyl diphosphate + H(+)</text>
        <dbReference type="Rhea" id="RHEA:23708"/>
        <dbReference type="Rhea" id="RHEA-COMP:9602"/>
        <dbReference type="Rhea" id="RHEA-COMP:9603"/>
        <dbReference type="ChEBI" id="CHEBI:15378"/>
        <dbReference type="ChEBI" id="CHEBI:58405"/>
        <dbReference type="ChEBI" id="CHEBI:60033"/>
        <dbReference type="ChEBI" id="CHEBI:78435"/>
        <dbReference type="EC" id="2.4.99.28"/>
    </reaction>
</comment>
<keyword evidence="13" id="KW-0511">Multifunctional enzyme</keyword>
<reference evidence="20 21" key="1">
    <citation type="journal article" date="2016" name="Nat. Commun.">
        <title>Thousands of microbial genomes shed light on interconnected biogeochemical processes in an aquifer system.</title>
        <authorList>
            <person name="Anantharaman K."/>
            <person name="Brown C.T."/>
            <person name="Hug L.A."/>
            <person name="Sharon I."/>
            <person name="Castelle C.J."/>
            <person name="Probst A.J."/>
            <person name="Thomas B.C."/>
            <person name="Singh A."/>
            <person name="Wilkins M.J."/>
            <person name="Karaoz U."/>
            <person name="Brodie E.L."/>
            <person name="Williams K.H."/>
            <person name="Hubbard S.S."/>
            <person name="Banfield J.F."/>
        </authorList>
    </citation>
    <scope>NUCLEOTIDE SEQUENCE [LARGE SCALE GENOMIC DNA]</scope>
</reference>
<dbReference type="GO" id="GO:0030288">
    <property type="term" value="C:outer membrane-bounded periplasmic space"/>
    <property type="evidence" value="ECO:0007669"/>
    <property type="project" value="TreeGrafter"/>
</dbReference>
<dbReference type="SUPFAM" id="SSF56601">
    <property type="entry name" value="beta-lactamase/transpeptidase-like"/>
    <property type="match status" value="1"/>
</dbReference>
<dbReference type="InterPro" id="IPR050396">
    <property type="entry name" value="Glycosyltr_51/Transpeptidase"/>
</dbReference>
<evidence type="ECO:0000256" key="6">
    <source>
        <dbReference type="ARBA" id="ARBA00022670"/>
    </source>
</evidence>
<evidence type="ECO:0000256" key="15">
    <source>
        <dbReference type="ARBA" id="ARBA00034000"/>
    </source>
</evidence>
<dbReference type="Gene3D" id="3.40.710.10">
    <property type="entry name" value="DD-peptidase/beta-lactamase superfamily"/>
    <property type="match status" value="1"/>
</dbReference>
<feature type="domain" description="Glycosyl transferase family 51" evidence="19">
    <location>
        <begin position="74"/>
        <end position="246"/>
    </location>
</feature>
<dbReference type="SUPFAM" id="SSF53955">
    <property type="entry name" value="Lysozyme-like"/>
    <property type="match status" value="1"/>
</dbReference>
<gene>
    <name evidence="20" type="ORF">A3D51_03360</name>
</gene>
<dbReference type="Pfam" id="PF00912">
    <property type="entry name" value="Transgly"/>
    <property type="match status" value="1"/>
</dbReference>
<evidence type="ECO:0000256" key="8">
    <source>
        <dbReference type="ARBA" id="ARBA00022679"/>
    </source>
</evidence>
<dbReference type="GO" id="GO:0009252">
    <property type="term" value="P:peptidoglycan biosynthetic process"/>
    <property type="evidence" value="ECO:0007669"/>
    <property type="project" value="UniProtKB-KW"/>
</dbReference>
<dbReference type="GO" id="GO:0005886">
    <property type="term" value="C:plasma membrane"/>
    <property type="evidence" value="ECO:0007669"/>
    <property type="project" value="UniProtKB-SubCell"/>
</dbReference>
<name>A0A1G2S6T1_9BACT</name>
<dbReference type="GO" id="GO:0071555">
    <property type="term" value="P:cell wall organization"/>
    <property type="evidence" value="ECO:0007669"/>
    <property type="project" value="UniProtKB-KW"/>
</dbReference>
<dbReference type="GO" id="GO:0008360">
    <property type="term" value="P:regulation of cell shape"/>
    <property type="evidence" value="ECO:0007669"/>
    <property type="project" value="UniProtKB-KW"/>
</dbReference>
<dbReference type="InterPro" id="IPR001264">
    <property type="entry name" value="Glyco_trans_51"/>
</dbReference>
<dbReference type="PANTHER" id="PTHR32282">
    <property type="entry name" value="BINDING PROTEIN TRANSPEPTIDASE, PUTATIVE-RELATED"/>
    <property type="match status" value="1"/>
</dbReference>
<dbReference type="Pfam" id="PF00905">
    <property type="entry name" value="Transpeptidase"/>
    <property type="match status" value="1"/>
</dbReference>
<comment type="similarity">
    <text evidence="2">In the C-terminal section; belongs to the transpeptidase family.</text>
</comment>
<evidence type="ECO:0000313" key="20">
    <source>
        <dbReference type="EMBL" id="OHA80428.1"/>
    </source>
</evidence>
<keyword evidence="17" id="KW-0812">Transmembrane</keyword>
<dbReference type="Gene3D" id="2.60.40.10">
    <property type="entry name" value="Immunoglobulins"/>
    <property type="match status" value="1"/>
</dbReference>
<dbReference type="Pfam" id="PF17957">
    <property type="entry name" value="Big_7"/>
    <property type="match status" value="1"/>
</dbReference>
<evidence type="ECO:0000256" key="14">
    <source>
        <dbReference type="ARBA" id="ARBA00023316"/>
    </source>
</evidence>
<keyword evidence="17" id="KW-1133">Transmembrane helix</keyword>
<evidence type="ECO:0000256" key="10">
    <source>
        <dbReference type="ARBA" id="ARBA00022960"/>
    </source>
</evidence>
<sequence>MVRRAPSHKKKFQSFFRHSKTVFLFCVGCAFLFASILILWASFIKLPDFKEFHSRKVVESTKIYDRTGKVLLYDVHQNIKRTLVPFDAIPQSLKNATIAVEDASFYSHYGIDPKSILRAIIVNLVGGGFKQGGSTITQQVVKKTLLTDEKLLTRKLKEVILSFRLEASFSKDEILTLYLNEVPYGGNIYGVGEATKIFFGKDPKNISLAESAYLAALPNAPTYYSPYGNHRDQLETRKNFVLQRMHDLGFITTDEYGVAKATKVEFLPKEPTGIKAPHFVEWVKEYLADKYGELAVEENGYRVITTLDYELQKKAEEIVNNLGPNIEKNFEAKNMALVAVDPTNGQVLTMVGSRDYFNVQNEGNFNVALAHRQPGSTFKPFVYATAFMKGYTPETTLFDLRTNFSTNCNAKGVPLSSQIKPEDCYMPENYDGKYRGPISMREALAQSLNIPAVKTLYLAGITDSLTVARRMGIESLGTANQYGLTLVLGGGEVSLLDLTGAYGVFANDGVRNPNVKILRIEDKNGKVVEEFKQSDEQVIPTEVARKISNILNDNVARTPEFGADSALYFPGKDVAVKTGTTNDFKDVWTVGYTPHIAVGMWAGNNDNTSLHKNIAGFIITPVWHAFMVEAMKLTPSERFIPPEAEDLTTLPAPLQGIWQGGEKYIIDKSSGKLATPLTPVEMRGVVVVPEVHTILHWVNKDAPRGIPPVNPQIDSQYNLWEIPIREWVLTQGIKEGDRSVVPVEYDTNHTNESIPVVSLSGIDFNVTHKVDENITVVVSMASKYPVSRVEFYVNNELIDKKTTEPFIFTFTPNNIASLTTSNTVTVVVYDSILNKGVSVAQLIVE</sequence>
<evidence type="ECO:0000256" key="16">
    <source>
        <dbReference type="ARBA" id="ARBA00049902"/>
    </source>
</evidence>
<dbReference type="PANTHER" id="PTHR32282:SF11">
    <property type="entry name" value="PENICILLIN-BINDING PROTEIN 1B"/>
    <property type="match status" value="1"/>
</dbReference>
<comment type="catalytic activity">
    <reaction evidence="15">
        <text>Preferential cleavage: (Ac)2-L-Lys-D-Ala-|-D-Ala. Also transpeptidation of peptidyl-alanyl moieties that are N-acyl substituents of D-alanine.</text>
        <dbReference type="EC" id="3.4.16.4"/>
    </reaction>
</comment>
<protein>
    <submittedName>
        <fullName evidence="20">Uncharacterized protein</fullName>
    </submittedName>
</protein>
<dbReference type="FunFam" id="1.10.3810.10:FF:000001">
    <property type="entry name" value="Penicillin-binding protein 1A"/>
    <property type="match status" value="1"/>
</dbReference>
<keyword evidence="4" id="KW-1003">Cell membrane</keyword>
<keyword evidence="12 17" id="KW-0472">Membrane</keyword>
<dbReference type="GO" id="GO:0009002">
    <property type="term" value="F:serine-type D-Ala-D-Ala carboxypeptidase activity"/>
    <property type="evidence" value="ECO:0007669"/>
    <property type="project" value="UniProtKB-EC"/>
</dbReference>
<evidence type="ECO:0000256" key="11">
    <source>
        <dbReference type="ARBA" id="ARBA00022984"/>
    </source>
</evidence>
<comment type="caution">
    <text evidence="20">The sequence shown here is derived from an EMBL/GenBank/DDBJ whole genome shotgun (WGS) entry which is preliminary data.</text>
</comment>
<evidence type="ECO:0000256" key="13">
    <source>
        <dbReference type="ARBA" id="ARBA00023268"/>
    </source>
</evidence>
<evidence type="ECO:0000256" key="3">
    <source>
        <dbReference type="ARBA" id="ARBA00007739"/>
    </source>
</evidence>
<feature type="domain" description="Penicillin-binding protein transpeptidase" evidence="18">
    <location>
        <begin position="335"/>
        <end position="595"/>
    </location>
</feature>
<dbReference type="NCBIfam" id="TIGR02074">
    <property type="entry name" value="PBP_1a_fam"/>
    <property type="match status" value="1"/>
</dbReference>
<dbReference type="InterPro" id="IPR013783">
    <property type="entry name" value="Ig-like_fold"/>
</dbReference>
<comment type="similarity">
    <text evidence="3">In the N-terminal section; belongs to the glycosyltransferase 51 family.</text>
</comment>
<evidence type="ECO:0000256" key="2">
    <source>
        <dbReference type="ARBA" id="ARBA00007090"/>
    </source>
</evidence>
<keyword evidence="8" id="KW-0808">Transferase</keyword>
<proteinExistence type="inferred from homology"/>
<evidence type="ECO:0000256" key="9">
    <source>
        <dbReference type="ARBA" id="ARBA00022801"/>
    </source>
</evidence>
<evidence type="ECO:0000313" key="21">
    <source>
        <dbReference type="Proteomes" id="UP000179118"/>
    </source>
</evidence>
<dbReference type="InterPro" id="IPR023346">
    <property type="entry name" value="Lysozyme-like_dom_sf"/>
</dbReference>
<evidence type="ECO:0000256" key="4">
    <source>
        <dbReference type="ARBA" id="ARBA00022475"/>
    </source>
</evidence>
<organism evidence="20 21">
    <name type="scientific">Candidatus Yonathbacteria bacterium RIFCSPHIGHO2_02_FULL_44_14</name>
    <dbReference type="NCBI Taxonomy" id="1802724"/>
    <lineage>
        <taxon>Bacteria</taxon>
        <taxon>Candidatus Yonathiibacteriota</taxon>
    </lineage>
</organism>
<keyword evidence="6" id="KW-0645">Protease</keyword>
<comment type="subcellular location">
    <subcellularLocation>
        <location evidence="1">Cell membrane</location>
    </subcellularLocation>
</comment>
<keyword evidence="10" id="KW-0133">Cell shape</keyword>
<dbReference type="Gene3D" id="1.10.3810.10">
    <property type="entry name" value="Biosynthetic peptidoglycan transglycosylase-like"/>
    <property type="match status" value="1"/>
</dbReference>
<dbReference type="InterPro" id="IPR001460">
    <property type="entry name" value="PCN-bd_Tpept"/>
</dbReference>
<evidence type="ECO:0000259" key="19">
    <source>
        <dbReference type="Pfam" id="PF00912"/>
    </source>
</evidence>
<dbReference type="InterPro" id="IPR036950">
    <property type="entry name" value="PBP_transglycosylase"/>
</dbReference>
<dbReference type="EMBL" id="MHUT01000020">
    <property type="protein sequence ID" value="OHA80428.1"/>
    <property type="molecule type" value="Genomic_DNA"/>
</dbReference>
<dbReference type="GO" id="GO:0008658">
    <property type="term" value="F:penicillin binding"/>
    <property type="evidence" value="ECO:0007669"/>
    <property type="project" value="InterPro"/>
</dbReference>
<dbReference type="Proteomes" id="UP000179118">
    <property type="component" value="Unassembled WGS sequence"/>
</dbReference>
<evidence type="ECO:0000256" key="5">
    <source>
        <dbReference type="ARBA" id="ARBA00022645"/>
    </source>
</evidence>
<evidence type="ECO:0000259" key="18">
    <source>
        <dbReference type="Pfam" id="PF00905"/>
    </source>
</evidence>
<keyword evidence="7" id="KW-0328">Glycosyltransferase</keyword>